<keyword evidence="7" id="KW-0627">Porphyrin biosynthesis</keyword>
<evidence type="ECO:0000256" key="2">
    <source>
        <dbReference type="ARBA" id="ARBA00004819"/>
    </source>
</evidence>
<dbReference type="Proteomes" id="UP001174909">
    <property type="component" value="Unassembled WGS sequence"/>
</dbReference>
<dbReference type="PANTHER" id="PTHR43713:SF3">
    <property type="entry name" value="GLUTAMATE-1-SEMIALDEHYDE 2,1-AMINOMUTASE 1, CHLOROPLASTIC-RELATED"/>
    <property type="match status" value="1"/>
</dbReference>
<dbReference type="Gene3D" id="3.90.1150.10">
    <property type="entry name" value="Aspartate Aminotransferase, domain 1"/>
    <property type="match status" value="1"/>
</dbReference>
<dbReference type="InterPro" id="IPR015422">
    <property type="entry name" value="PyrdxlP-dep_Trfase_small"/>
</dbReference>
<dbReference type="EC" id="5.4.3.8" evidence="4"/>
<dbReference type="GO" id="GO:0006779">
    <property type="term" value="P:porphyrin-containing compound biosynthetic process"/>
    <property type="evidence" value="ECO:0007669"/>
    <property type="project" value="UniProtKB-KW"/>
</dbReference>
<evidence type="ECO:0000256" key="8">
    <source>
        <dbReference type="RuleBase" id="RU003560"/>
    </source>
</evidence>
<dbReference type="GO" id="GO:0042286">
    <property type="term" value="F:glutamate-1-semialdehyde 2,1-aminomutase activity"/>
    <property type="evidence" value="ECO:0007669"/>
    <property type="project" value="UniProtKB-EC"/>
</dbReference>
<evidence type="ECO:0000313" key="10">
    <source>
        <dbReference type="Proteomes" id="UP001174909"/>
    </source>
</evidence>
<dbReference type="GO" id="GO:0030170">
    <property type="term" value="F:pyridoxal phosphate binding"/>
    <property type="evidence" value="ECO:0007669"/>
    <property type="project" value="InterPro"/>
</dbReference>
<evidence type="ECO:0000256" key="4">
    <source>
        <dbReference type="ARBA" id="ARBA00012143"/>
    </source>
</evidence>
<evidence type="ECO:0000256" key="3">
    <source>
        <dbReference type="ARBA" id="ARBA00008981"/>
    </source>
</evidence>
<dbReference type="FunFam" id="3.40.640.10:FF:000021">
    <property type="entry name" value="Glutamate-1-semialdehyde 2,1-aminomutase"/>
    <property type="match status" value="1"/>
</dbReference>
<protein>
    <recommendedName>
        <fullName evidence="4">glutamate-1-semialdehyde 2,1-aminomutase</fullName>
        <ecNumber evidence="4">5.4.3.8</ecNumber>
    </recommendedName>
</protein>
<comment type="cofactor">
    <cofactor evidence="1">
        <name>pyridoxal 5'-phosphate</name>
        <dbReference type="ChEBI" id="CHEBI:597326"/>
    </cofactor>
</comment>
<proteinExistence type="inferred from homology"/>
<comment type="pathway">
    <text evidence="2">Porphyrin-containing compound metabolism; protoporphyrin-IX biosynthesis; 5-aminolevulinate from L-glutamyl-tRNA(Glu): step 2/2.</text>
</comment>
<dbReference type="PANTHER" id="PTHR43713">
    <property type="entry name" value="GLUTAMATE-1-SEMIALDEHYDE 2,1-AMINOMUTASE"/>
    <property type="match status" value="1"/>
</dbReference>
<comment type="similarity">
    <text evidence="3">Belongs to the class-III pyridoxal-phosphate-dependent aminotransferase family. HemL subfamily.</text>
</comment>
<sequence length="431" mass="46253">MTQRTQLEQELLAKAAQYLPGSSTGNTSYPDELKFLVREGNGGRVWDVSGNEYIDWLMGSGPMILGHAHPAVTEAVLSAVGRGSTFFTTNEQAVMLAEELVNAVPCAEQVRFTTSGTDACFQAMRVARAFTGKEKILKFEGGFHGTSDYAMMSVFGSAANEFPQAEANSGGIPRALNDLMLISQFNDLETTAAIIDAHKDEIAAVIVEPMQRSLAPVPGFLAGLRKLTADANLLLIFDEVVTGFRLAYGGAQEYYGVTPDLCSVGKIMGGGYPLAATMGRADVMSVYDRAAVSSDDYVDQIGTLNGNPIACAAGLATLSELRKDGVYDRLHAVGGRLRQALAQACQDQGLLVQSVGEDAVFDIYFSDHPIQNYRDGLTADAATLGRLNAGLLERRIIKSWPQKFYTSIAHTDDDVDETIAAIQAVVPTLRS</sequence>
<keyword evidence="5 8" id="KW-0663">Pyridoxal phosphate</keyword>
<name>A0AA35TT52_GEOBA</name>
<evidence type="ECO:0000256" key="5">
    <source>
        <dbReference type="ARBA" id="ARBA00022898"/>
    </source>
</evidence>
<dbReference type="EMBL" id="CASHTH010004026">
    <property type="protein sequence ID" value="CAI8052611.1"/>
    <property type="molecule type" value="Genomic_DNA"/>
</dbReference>
<dbReference type="CDD" id="cd00610">
    <property type="entry name" value="OAT_like"/>
    <property type="match status" value="1"/>
</dbReference>
<gene>
    <name evidence="9" type="ORF">GBAR_LOCUS28768</name>
</gene>
<evidence type="ECO:0000256" key="1">
    <source>
        <dbReference type="ARBA" id="ARBA00001933"/>
    </source>
</evidence>
<dbReference type="GO" id="GO:0008483">
    <property type="term" value="F:transaminase activity"/>
    <property type="evidence" value="ECO:0007669"/>
    <property type="project" value="InterPro"/>
</dbReference>
<evidence type="ECO:0000313" key="9">
    <source>
        <dbReference type="EMBL" id="CAI8052611.1"/>
    </source>
</evidence>
<dbReference type="InterPro" id="IPR005814">
    <property type="entry name" value="Aminotrans_3"/>
</dbReference>
<dbReference type="Pfam" id="PF00202">
    <property type="entry name" value="Aminotran_3"/>
    <property type="match status" value="1"/>
</dbReference>
<evidence type="ECO:0000256" key="7">
    <source>
        <dbReference type="ARBA" id="ARBA00023244"/>
    </source>
</evidence>
<dbReference type="AlphaFoldDB" id="A0AA35TT52"/>
<comment type="caution">
    <text evidence="9">The sequence shown here is derived from an EMBL/GenBank/DDBJ whole genome shotgun (WGS) entry which is preliminary data.</text>
</comment>
<keyword evidence="6" id="KW-0413">Isomerase</keyword>
<dbReference type="Gene3D" id="3.40.640.10">
    <property type="entry name" value="Type I PLP-dependent aspartate aminotransferase-like (Major domain)"/>
    <property type="match status" value="1"/>
</dbReference>
<reference evidence="9" key="1">
    <citation type="submission" date="2023-03" db="EMBL/GenBank/DDBJ databases">
        <authorList>
            <person name="Steffen K."/>
            <person name="Cardenas P."/>
        </authorList>
    </citation>
    <scope>NUCLEOTIDE SEQUENCE</scope>
</reference>
<organism evidence="9 10">
    <name type="scientific">Geodia barretti</name>
    <name type="common">Barrett's horny sponge</name>
    <dbReference type="NCBI Taxonomy" id="519541"/>
    <lineage>
        <taxon>Eukaryota</taxon>
        <taxon>Metazoa</taxon>
        <taxon>Porifera</taxon>
        <taxon>Demospongiae</taxon>
        <taxon>Heteroscleromorpha</taxon>
        <taxon>Tetractinellida</taxon>
        <taxon>Astrophorina</taxon>
        <taxon>Geodiidae</taxon>
        <taxon>Geodia</taxon>
    </lineage>
</organism>
<evidence type="ECO:0000256" key="6">
    <source>
        <dbReference type="ARBA" id="ARBA00023235"/>
    </source>
</evidence>
<dbReference type="InterPro" id="IPR015424">
    <property type="entry name" value="PyrdxlP-dep_Trfase"/>
</dbReference>
<dbReference type="SUPFAM" id="SSF53383">
    <property type="entry name" value="PLP-dependent transferases"/>
    <property type="match status" value="1"/>
</dbReference>
<keyword evidence="10" id="KW-1185">Reference proteome</keyword>
<accession>A0AA35TT52</accession>
<dbReference type="InterPro" id="IPR015421">
    <property type="entry name" value="PyrdxlP-dep_Trfase_major"/>
</dbReference>